<gene>
    <name evidence="2" type="primary">nosI</name>
</gene>
<dbReference type="InterPro" id="IPR000873">
    <property type="entry name" value="AMP-dep_synth/lig_dom"/>
</dbReference>
<dbReference type="GO" id="GO:0016878">
    <property type="term" value="F:acid-thiol ligase activity"/>
    <property type="evidence" value="ECO:0007669"/>
    <property type="project" value="UniProtKB-ARBA"/>
</dbReference>
<proteinExistence type="predicted"/>
<dbReference type="InterPro" id="IPR045851">
    <property type="entry name" value="AMP-bd_C_sf"/>
</dbReference>
<organism evidence="2">
    <name type="scientific">Streptomyces actuosus</name>
    <dbReference type="NCBI Taxonomy" id="1885"/>
    <lineage>
        <taxon>Bacteria</taxon>
        <taxon>Bacillati</taxon>
        <taxon>Actinomycetota</taxon>
        <taxon>Actinomycetes</taxon>
        <taxon>Kitasatosporales</taxon>
        <taxon>Streptomycetaceae</taxon>
        <taxon>Streptomyces</taxon>
    </lineage>
</organism>
<dbReference type="EMBL" id="FJ438820">
    <property type="protein sequence ID" value="ACR48338.1"/>
    <property type="molecule type" value="Genomic_DNA"/>
</dbReference>
<accession>C6FX48</accession>
<dbReference type="Gene3D" id="3.30.300.30">
    <property type="match status" value="1"/>
</dbReference>
<evidence type="ECO:0000313" key="2">
    <source>
        <dbReference type="EMBL" id="ACR48338.1"/>
    </source>
</evidence>
<dbReference type="SUPFAM" id="SSF56801">
    <property type="entry name" value="Acetyl-CoA synthetase-like"/>
    <property type="match status" value="1"/>
</dbReference>
<sequence length="444" mass="46146">MGDMGRPAFQRFLTPRHLPAGRAGAVTGVRWGGDFAAWDDLLTAGRDLAAQVRPGGAYAIDPTAGLPALAALFAVATVPDTVLLWASPRTLGVTGREIAPALHALPDDGSVPLAAQERPLWGVCTSGSSGAPKVAVGPADEWEQIALHAEAAMYADAFPAGPPEALATCLPLGFSAAFFMCVLPALYLKRDLVVHPPHDWSPLYDLARDRRVLALGVPALAAAACLSAPAATDLGSVALFLGGGHLSAPRVELIRRHFTGAAVSNLYGTAETGAIALDHDPGHNRHVGRPIPGKSVWLTGTDERGIGTVAVAGPGCCRRTWRPGSPPSAPADHVTGTDYGRFDADGNLCLEGRLDGAEKLAGVLVRPREIERHVLALDGVSDVRVTVETAPTGLEFLAATVVGSVDADTVRAHCAALPEQHRPSRISCASEQEAATVYSAHGKL</sequence>
<dbReference type="InterPro" id="IPR050237">
    <property type="entry name" value="ATP-dep_AMP-bd_enzyme"/>
</dbReference>
<feature type="domain" description="AMP-dependent synthetase/ligase" evidence="1">
    <location>
        <begin position="120"/>
        <end position="315"/>
    </location>
</feature>
<name>C6FX48_STRAS</name>
<dbReference type="AlphaFoldDB" id="C6FX48"/>
<reference evidence="2" key="1">
    <citation type="journal article" date="2009" name="ACS Chem. Biol.">
        <title>Nosiheptide biosynthesis featuring a unique indole side ring formation on the characteristic thiopeptide framework.</title>
        <authorList>
            <person name="Yu Y."/>
            <person name="Duan L."/>
            <person name="Zhang Q."/>
            <person name="Liao R."/>
            <person name="Ding Y."/>
            <person name="Pan H."/>
            <person name="Wendt-Pienkowski E."/>
            <person name="Tang G."/>
            <person name="Shen B."/>
            <person name="Liu W."/>
        </authorList>
    </citation>
    <scope>NUCLEOTIDE SEQUENCE</scope>
</reference>
<dbReference type="PANTHER" id="PTHR43767">
    <property type="entry name" value="LONG-CHAIN-FATTY-ACID--COA LIGASE"/>
    <property type="match status" value="1"/>
</dbReference>
<dbReference type="InterPro" id="IPR042099">
    <property type="entry name" value="ANL_N_sf"/>
</dbReference>
<dbReference type="SMR" id="C6FX48"/>
<dbReference type="Pfam" id="PF00501">
    <property type="entry name" value="AMP-binding"/>
    <property type="match status" value="1"/>
</dbReference>
<dbReference type="PANTHER" id="PTHR43767:SF1">
    <property type="entry name" value="NONRIBOSOMAL PEPTIDE SYNTHASE PES1 (EUROFUNG)-RELATED"/>
    <property type="match status" value="1"/>
</dbReference>
<evidence type="ECO:0000259" key="1">
    <source>
        <dbReference type="Pfam" id="PF00501"/>
    </source>
</evidence>
<dbReference type="Gene3D" id="3.40.50.12780">
    <property type="entry name" value="N-terminal domain of ligase-like"/>
    <property type="match status" value="1"/>
</dbReference>
<protein>
    <submittedName>
        <fullName evidence="2">NosI</fullName>
    </submittedName>
</protein>